<dbReference type="InterPro" id="IPR013810">
    <property type="entry name" value="Ribosomal_uS5_N"/>
</dbReference>
<dbReference type="SUPFAM" id="SSF54211">
    <property type="entry name" value="Ribosomal protein S5 domain 2-like"/>
    <property type="match status" value="1"/>
</dbReference>
<dbReference type="PANTHER" id="PTHR48277:SF1">
    <property type="entry name" value="MITOCHONDRIAL RIBOSOMAL PROTEIN S5"/>
    <property type="match status" value="1"/>
</dbReference>
<feature type="compositionally biased region" description="Basic and acidic residues" evidence="10">
    <location>
        <begin position="260"/>
        <end position="274"/>
    </location>
</feature>
<evidence type="ECO:0000256" key="5">
    <source>
        <dbReference type="ARBA" id="ARBA00023274"/>
    </source>
</evidence>
<dbReference type="EMBL" id="JXNT01000007">
    <property type="protein sequence ID" value="ODM17921.1"/>
    <property type="molecule type" value="Genomic_DNA"/>
</dbReference>
<reference evidence="12 13" key="1">
    <citation type="journal article" date="2016" name="BMC Genomics">
        <title>Comparative genomic and transcriptomic analyses of the Fuzhuan brick tea-fermentation fungus Aspergillus cristatus.</title>
        <authorList>
            <person name="Ge Y."/>
            <person name="Wang Y."/>
            <person name="Liu Y."/>
            <person name="Tan Y."/>
            <person name="Ren X."/>
            <person name="Zhang X."/>
            <person name="Hyde K.D."/>
            <person name="Liu Y."/>
            <person name="Liu Z."/>
        </authorList>
    </citation>
    <scope>NUCLEOTIDE SEQUENCE [LARGE SCALE GENOMIC DNA]</scope>
    <source>
        <strain evidence="12 13">GZAAS20.1005</strain>
    </source>
</reference>
<comment type="function">
    <text evidence="6">Component of the mitochondrial ribosome (mitoribosome), a dedicated translation machinery responsible for the synthesis of mitochondrial genome-encoded proteins, including at least some of the essential transmembrane subunits of the mitochondrial respiratory chain. The mitoribosomes are attached to the mitochondrial inner membrane and translation products are cotranslationally integrated into the membrane.</text>
</comment>
<evidence type="ECO:0000313" key="13">
    <source>
        <dbReference type="Proteomes" id="UP000094569"/>
    </source>
</evidence>
<evidence type="ECO:0000256" key="1">
    <source>
        <dbReference type="ARBA" id="ARBA00004173"/>
    </source>
</evidence>
<keyword evidence="5 8" id="KW-0687">Ribonucleoprotein</keyword>
<evidence type="ECO:0000256" key="6">
    <source>
        <dbReference type="ARBA" id="ARBA00037226"/>
    </source>
</evidence>
<feature type="region of interest" description="Disordered" evidence="10">
    <location>
        <begin position="240"/>
        <end position="274"/>
    </location>
</feature>
<dbReference type="Proteomes" id="UP000094569">
    <property type="component" value="Unassembled WGS sequence"/>
</dbReference>
<dbReference type="GO" id="GO:0003723">
    <property type="term" value="F:RNA binding"/>
    <property type="evidence" value="ECO:0007669"/>
    <property type="project" value="InterPro"/>
</dbReference>
<dbReference type="Gene3D" id="3.30.230.10">
    <property type="match status" value="1"/>
</dbReference>
<protein>
    <recommendedName>
        <fullName evidence="7">Small ribosomal subunit protein uS5m</fullName>
    </recommendedName>
</protein>
<feature type="region of interest" description="Disordered" evidence="10">
    <location>
        <begin position="21"/>
        <end position="78"/>
    </location>
</feature>
<comment type="similarity">
    <text evidence="2 9">Belongs to the universal ribosomal protein uS5 family.</text>
</comment>
<evidence type="ECO:0000259" key="11">
    <source>
        <dbReference type="PROSITE" id="PS50881"/>
    </source>
</evidence>
<dbReference type="FunFam" id="3.30.230.10:FF:000041">
    <property type="entry name" value="37S ribosomal protein S5"/>
    <property type="match status" value="1"/>
</dbReference>
<evidence type="ECO:0000256" key="3">
    <source>
        <dbReference type="ARBA" id="ARBA00022980"/>
    </source>
</evidence>
<organism evidence="12 13">
    <name type="scientific">Aspergillus cristatus</name>
    <name type="common">Chinese Fuzhuan brick tea-fermentation fungus</name>
    <name type="synonym">Eurotium cristatum</name>
    <dbReference type="NCBI Taxonomy" id="573508"/>
    <lineage>
        <taxon>Eukaryota</taxon>
        <taxon>Fungi</taxon>
        <taxon>Dikarya</taxon>
        <taxon>Ascomycota</taxon>
        <taxon>Pezizomycotina</taxon>
        <taxon>Eurotiomycetes</taxon>
        <taxon>Eurotiomycetidae</taxon>
        <taxon>Eurotiales</taxon>
        <taxon>Aspergillaceae</taxon>
        <taxon>Aspergillus</taxon>
        <taxon>Aspergillus subgen. Aspergillus</taxon>
    </lineage>
</organism>
<evidence type="ECO:0000256" key="10">
    <source>
        <dbReference type="SAM" id="MobiDB-lite"/>
    </source>
</evidence>
<evidence type="ECO:0000256" key="2">
    <source>
        <dbReference type="ARBA" id="ARBA00008945"/>
    </source>
</evidence>
<comment type="caution">
    <text evidence="12">The sequence shown here is derived from an EMBL/GenBank/DDBJ whole genome shotgun (WGS) entry which is preliminary data.</text>
</comment>
<dbReference type="SUPFAM" id="SSF54768">
    <property type="entry name" value="dsRNA-binding domain-like"/>
    <property type="match status" value="1"/>
</dbReference>
<dbReference type="PROSITE" id="PS50881">
    <property type="entry name" value="S5_DSRBD"/>
    <property type="match status" value="1"/>
</dbReference>
<dbReference type="Gene3D" id="3.30.160.20">
    <property type="match status" value="1"/>
</dbReference>
<comment type="subcellular location">
    <subcellularLocation>
        <location evidence="1">Mitochondrion</location>
    </subcellularLocation>
</comment>
<dbReference type="VEuPathDB" id="FungiDB:SI65_06709"/>
<evidence type="ECO:0000256" key="7">
    <source>
        <dbReference type="ARBA" id="ARBA00039335"/>
    </source>
</evidence>
<dbReference type="GO" id="GO:0003735">
    <property type="term" value="F:structural constituent of ribosome"/>
    <property type="evidence" value="ECO:0007669"/>
    <property type="project" value="UniProtKB-UniRule"/>
</dbReference>
<dbReference type="InterPro" id="IPR000851">
    <property type="entry name" value="Ribosomal_uS5"/>
</dbReference>
<feature type="compositionally biased region" description="Polar residues" evidence="10">
    <location>
        <begin position="60"/>
        <end position="73"/>
    </location>
</feature>
<sequence length="461" mass="51550">MSLARPAKCLFCSFSRAASAVGPRVPRRQFHPTPTYLNDRKPDLPNAKLEDIKTPRDQKPNTPEQQAPKQNKAANEAGEVAVDANAQAPVDTNVQPEEKKTLEEIVRNLKPENFQPYTAEQKAHLAKVYTPEQIAAIEAGEASIDPKDMAEQFGVRRDPMKLLYVDDFSVVEPGVDKHIRAPESNSEYNPQLKTEEDFAADFGRFFAEMPENGSVGDWVRFVETLRVTKGKEEAELNPHSAMVPDLFGPGENLSGQKQQQEMKETEEKGKESEEMTDALKRLLQDTGFDAMEIRTLRTKTLVAHSVVNQTRLGKVRRQYCLSIAGNGDGLLGIGEAKSEEAPDAALQSKYRAIRNMQPILRYEKRTIFGDVVGKVGAVELKLMNRAPGFGLRCQHLIFEMCRAAGIHDLAARVDRSRNPMNTVKAAYEALMSQRNPEDIARARGKKLVDVRKVYYSGRITN</sequence>
<evidence type="ECO:0000256" key="8">
    <source>
        <dbReference type="PROSITE-ProRule" id="PRU00268"/>
    </source>
</evidence>
<evidence type="ECO:0000256" key="9">
    <source>
        <dbReference type="RuleBase" id="RU003823"/>
    </source>
</evidence>
<evidence type="ECO:0000256" key="4">
    <source>
        <dbReference type="ARBA" id="ARBA00023128"/>
    </source>
</evidence>
<keyword evidence="13" id="KW-1185">Reference proteome</keyword>
<dbReference type="FunFam" id="3.30.160.20:FF:000022">
    <property type="entry name" value="28S ribosomal protein S5, mitochondrial"/>
    <property type="match status" value="1"/>
</dbReference>
<dbReference type="InterPro" id="IPR020568">
    <property type="entry name" value="Ribosomal_Su5_D2-typ_SF"/>
</dbReference>
<dbReference type="GO" id="GO:0005763">
    <property type="term" value="C:mitochondrial small ribosomal subunit"/>
    <property type="evidence" value="ECO:0007669"/>
    <property type="project" value="UniProtKB-ARBA"/>
</dbReference>
<dbReference type="AlphaFoldDB" id="A0A1E3BAX0"/>
<dbReference type="STRING" id="573508.A0A1E3BAX0"/>
<proteinExistence type="inferred from homology"/>
<feature type="domain" description="S5 DRBM" evidence="11">
    <location>
        <begin position="296"/>
        <end position="359"/>
    </location>
</feature>
<accession>A0A1E3BAX0</accession>
<dbReference type="InterPro" id="IPR005324">
    <property type="entry name" value="Ribosomal_uS5_C"/>
</dbReference>
<keyword evidence="4" id="KW-0496">Mitochondrion</keyword>
<feature type="compositionally biased region" description="Basic and acidic residues" evidence="10">
    <location>
        <begin position="38"/>
        <end position="59"/>
    </location>
</feature>
<dbReference type="OrthoDB" id="309483at2759"/>
<gene>
    <name evidence="12" type="ORF">SI65_06709</name>
</gene>
<dbReference type="Pfam" id="PF00333">
    <property type="entry name" value="Ribosomal_S5"/>
    <property type="match status" value="1"/>
</dbReference>
<evidence type="ECO:0000313" key="12">
    <source>
        <dbReference type="EMBL" id="ODM17921.1"/>
    </source>
</evidence>
<dbReference type="PANTHER" id="PTHR48277">
    <property type="entry name" value="MITOCHONDRIAL RIBOSOMAL PROTEIN S5"/>
    <property type="match status" value="1"/>
</dbReference>
<keyword evidence="3 8" id="KW-0689">Ribosomal protein</keyword>
<dbReference type="GO" id="GO:0006412">
    <property type="term" value="P:translation"/>
    <property type="evidence" value="ECO:0007669"/>
    <property type="project" value="InterPro"/>
</dbReference>
<dbReference type="Pfam" id="PF03719">
    <property type="entry name" value="Ribosomal_S5_C"/>
    <property type="match status" value="1"/>
</dbReference>
<name>A0A1E3BAX0_ASPCR</name>
<dbReference type="InterPro" id="IPR014721">
    <property type="entry name" value="Ribsml_uS5_D2-typ_fold_subgr"/>
</dbReference>